<protein>
    <submittedName>
        <fullName evidence="1">Uncharacterized protein</fullName>
    </submittedName>
</protein>
<evidence type="ECO:0000313" key="1">
    <source>
        <dbReference type="EMBL" id="SCU90064.1"/>
    </source>
</evidence>
<name>A0A1K0IMK6_CUPNE</name>
<dbReference type="AlphaFoldDB" id="A0A1K0IMK6"/>
<gene>
    <name evidence="1" type="ORF">CNECB9_4980002</name>
</gene>
<proteinExistence type="predicted"/>
<sequence>MAAARAPAAHTASSMVVSIQDDPAATAARMQAAASVTLLAAEPDSEAIREWAGRLWQSMPAAQRPPVPFAVQADRTLAPGQVRIELRHGAPQ</sequence>
<reference evidence="1" key="1">
    <citation type="submission" date="2016-09" db="EMBL/GenBank/DDBJ databases">
        <authorList>
            <person name="Capua I."/>
            <person name="De Benedictis P."/>
            <person name="Joannis T."/>
            <person name="Lombin L.H."/>
            <person name="Cattoli G."/>
        </authorList>
    </citation>
    <scope>NUCLEOTIDE SEQUENCE</scope>
    <source>
        <strain evidence="1">B9</strain>
    </source>
</reference>
<accession>A0A1K0IMK6</accession>
<organism evidence="1">
    <name type="scientific">Cupriavidus necator</name>
    <name type="common">Alcaligenes eutrophus</name>
    <name type="synonym">Ralstonia eutropha</name>
    <dbReference type="NCBI Taxonomy" id="106590"/>
    <lineage>
        <taxon>Bacteria</taxon>
        <taxon>Pseudomonadati</taxon>
        <taxon>Pseudomonadota</taxon>
        <taxon>Betaproteobacteria</taxon>
        <taxon>Burkholderiales</taxon>
        <taxon>Burkholderiaceae</taxon>
        <taxon>Cupriavidus</taxon>
    </lineage>
</organism>
<dbReference type="EMBL" id="FMSH01000443">
    <property type="protein sequence ID" value="SCU90064.1"/>
    <property type="molecule type" value="Genomic_DNA"/>
</dbReference>